<dbReference type="PANTHER" id="PTHR14859">
    <property type="entry name" value="CALCOFLUOR WHITE HYPERSENSITIVE PROTEIN PRECURSOR"/>
    <property type="match status" value="1"/>
</dbReference>
<evidence type="ECO:0000259" key="1">
    <source>
        <dbReference type="Pfam" id="PF03372"/>
    </source>
</evidence>
<keyword evidence="3" id="KW-1185">Reference proteome</keyword>
<dbReference type="PANTHER" id="PTHR14859:SF1">
    <property type="entry name" value="PGAP2-INTERACTING PROTEIN"/>
    <property type="match status" value="1"/>
</dbReference>
<feature type="domain" description="Endonuclease/exonuclease/phosphatase" evidence="1">
    <location>
        <begin position="13"/>
        <end position="224"/>
    </location>
</feature>
<dbReference type="KEGG" id="cari:FNU76_18310"/>
<dbReference type="InterPro" id="IPR036691">
    <property type="entry name" value="Endo/exonu/phosph_ase_sf"/>
</dbReference>
<dbReference type="GO" id="GO:0003824">
    <property type="term" value="F:catalytic activity"/>
    <property type="evidence" value="ECO:0007669"/>
    <property type="project" value="InterPro"/>
</dbReference>
<dbReference type="Gene3D" id="3.60.10.10">
    <property type="entry name" value="Endonuclease/exonuclease/phosphatase"/>
    <property type="match status" value="1"/>
</dbReference>
<dbReference type="SUPFAM" id="SSF56219">
    <property type="entry name" value="DNase I-like"/>
    <property type="match status" value="1"/>
</dbReference>
<dbReference type="Proteomes" id="UP000317550">
    <property type="component" value="Chromosome"/>
</dbReference>
<name>A0A516SJ06_9NEIS</name>
<sequence length="234" mass="25996">MSAFNRRHVLPALKQALGGLAADLVFLQEVQGEHRQRASLHADWPTAPQHAFLADDALHHAYGRNADYREGHHGNAVLSRFPILGWHNQDISLNTLERRGLLHAELDIAGWSQPLHALCVHLNLRSADRRRQLAALAEYVHAEVPSDAPLIVAGDFNDWQQHACGLLQDSLGLREAFHSVHGRLAASFPARLPLLTLDRIYLRGFAVLQAEVHTQAAWQGLSDHAPLSATIKRL</sequence>
<reference evidence="3" key="1">
    <citation type="submission" date="2019-07" db="EMBL/GenBank/DDBJ databases">
        <title>Chitinimonas sp. nov., isolated from Ny-Alesund, arctica soil.</title>
        <authorList>
            <person name="Xu Q."/>
            <person name="Peng F."/>
        </authorList>
    </citation>
    <scope>NUCLEOTIDE SEQUENCE [LARGE SCALE GENOMIC DNA]</scope>
    <source>
        <strain evidence="3">R3-44</strain>
    </source>
</reference>
<proteinExistence type="predicted"/>
<dbReference type="OrthoDB" id="2340043at2"/>
<gene>
    <name evidence="2" type="ORF">FNU76_18310</name>
</gene>
<dbReference type="InterPro" id="IPR051916">
    <property type="entry name" value="GPI-anchor_lipid_remodeler"/>
</dbReference>
<dbReference type="AlphaFoldDB" id="A0A516SJ06"/>
<protein>
    <submittedName>
        <fullName evidence="2">EEP domain-containing protein</fullName>
    </submittedName>
</protein>
<dbReference type="GO" id="GO:0016020">
    <property type="term" value="C:membrane"/>
    <property type="evidence" value="ECO:0007669"/>
    <property type="project" value="GOC"/>
</dbReference>
<dbReference type="EMBL" id="CP041730">
    <property type="protein sequence ID" value="QDQ28142.1"/>
    <property type="molecule type" value="Genomic_DNA"/>
</dbReference>
<organism evidence="2 3">
    <name type="scientific">Chitinimonas arctica</name>
    <dbReference type="NCBI Taxonomy" id="2594795"/>
    <lineage>
        <taxon>Bacteria</taxon>
        <taxon>Pseudomonadati</taxon>
        <taxon>Pseudomonadota</taxon>
        <taxon>Betaproteobacteria</taxon>
        <taxon>Neisseriales</taxon>
        <taxon>Chitinibacteraceae</taxon>
        <taxon>Chitinimonas</taxon>
    </lineage>
</organism>
<dbReference type="InterPro" id="IPR005135">
    <property type="entry name" value="Endo/exonuclease/phosphatase"/>
</dbReference>
<evidence type="ECO:0000313" key="3">
    <source>
        <dbReference type="Proteomes" id="UP000317550"/>
    </source>
</evidence>
<dbReference type="GO" id="GO:0006506">
    <property type="term" value="P:GPI anchor biosynthetic process"/>
    <property type="evidence" value="ECO:0007669"/>
    <property type="project" value="TreeGrafter"/>
</dbReference>
<evidence type="ECO:0000313" key="2">
    <source>
        <dbReference type="EMBL" id="QDQ28142.1"/>
    </source>
</evidence>
<dbReference type="Pfam" id="PF03372">
    <property type="entry name" value="Exo_endo_phos"/>
    <property type="match status" value="1"/>
</dbReference>
<accession>A0A516SJ06</accession>